<accession>A0A0D0QC90</accession>
<dbReference type="EMBL" id="AONG01000008">
    <property type="protein sequence ID" value="KIQ69937.1"/>
    <property type="molecule type" value="Genomic_DNA"/>
</dbReference>
<dbReference type="CDD" id="cd08054">
    <property type="entry name" value="gp6"/>
    <property type="match status" value="1"/>
</dbReference>
<reference evidence="1 2" key="1">
    <citation type="submission" date="2013-01" db="EMBL/GenBank/DDBJ databases">
        <authorList>
            <person name="Fiebig A."/>
            <person name="Goeker M."/>
            <person name="Klenk H.-P.P."/>
        </authorList>
    </citation>
    <scope>NUCLEOTIDE SEQUENCE [LARGE SCALE GENOMIC DNA]</scope>
    <source>
        <strain evidence="1 2">DSM 24838</strain>
    </source>
</reference>
<dbReference type="Proteomes" id="UP000035100">
    <property type="component" value="Unassembled WGS sequence"/>
</dbReference>
<dbReference type="AlphaFoldDB" id="A0A0D0QC90"/>
<comment type="caution">
    <text evidence="1">The sequence shown here is derived from an EMBL/GenBank/DDBJ whole genome shotgun (WGS) entry which is preliminary data.</text>
</comment>
<organism evidence="1 2">
    <name type="scientific">Wenxinia marina DSM 24838</name>
    <dbReference type="NCBI Taxonomy" id="1123501"/>
    <lineage>
        <taxon>Bacteria</taxon>
        <taxon>Pseudomonadati</taxon>
        <taxon>Pseudomonadota</taxon>
        <taxon>Alphaproteobacteria</taxon>
        <taxon>Rhodobacterales</taxon>
        <taxon>Roseobacteraceae</taxon>
        <taxon>Wenxinia</taxon>
    </lineage>
</organism>
<name>A0A0D0QC90_9RHOB</name>
<sequence length="202" mass="21756">MTTMMLVETTTVPDGAFPIAAFREHLRLGTGFADDGLQDGLLTGFLRAAMAAVEGRTGKILLERDFAWTRDGWQGETAQDLPVAPVSAVAGVDLIAPKGAETVADAASWRLVPDLHVPRLEATRAVLPRPSFGGSVRVRFTAGFGPDWGDLPADLGQAVMLLAAHYNEYRHDTGLDAGCMPFGVTALIERYRTFRLFGRGRA</sequence>
<evidence type="ECO:0000313" key="1">
    <source>
        <dbReference type="EMBL" id="KIQ69937.1"/>
    </source>
</evidence>
<dbReference type="NCBIfam" id="TIGR02215">
    <property type="entry name" value="phage_chp_gp8"/>
    <property type="match status" value="1"/>
</dbReference>
<keyword evidence="2" id="KW-1185">Reference proteome</keyword>
<dbReference type="Gene3D" id="1.10.3230.30">
    <property type="entry name" value="Phage gp6-like head-tail connector protein"/>
    <property type="match status" value="1"/>
</dbReference>
<gene>
    <name evidence="1" type="ORF">Wenmar_01507</name>
</gene>
<proteinExistence type="predicted"/>
<dbReference type="STRING" id="1123501.Wenmar_01507"/>
<protein>
    <recommendedName>
        <fullName evidence="3">Gene transfer agent protein</fullName>
    </recommendedName>
</protein>
<evidence type="ECO:0008006" key="3">
    <source>
        <dbReference type="Google" id="ProtNLM"/>
    </source>
</evidence>
<dbReference type="eggNOG" id="ENOG5032SBG">
    <property type="taxonomic scope" value="Bacteria"/>
</dbReference>
<dbReference type="PATRIC" id="fig|1123501.6.peg.1596"/>
<evidence type="ECO:0000313" key="2">
    <source>
        <dbReference type="Proteomes" id="UP000035100"/>
    </source>
</evidence>
<dbReference type="InterPro" id="IPR011738">
    <property type="entry name" value="Phage_CHP"/>
</dbReference>